<dbReference type="PANTHER" id="PTHR42742:SF3">
    <property type="entry name" value="FRUCTOKINASE"/>
    <property type="match status" value="1"/>
</dbReference>
<feature type="binding site" evidence="5">
    <location>
        <position position="101"/>
    </location>
    <ligand>
        <name>Zn(2+)</name>
        <dbReference type="ChEBI" id="CHEBI:29105"/>
    </ligand>
</feature>
<feature type="domain" description="Mannose-6-phosphate isomerase cupin" evidence="8">
    <location>
        <begin position="244"/>
        <end position="313"/>
    </location>
</feature>
<dbReference type="InterPro" id="IPR014710">
    <property type="entry name" value="RmlC-like_jellyroll"/>
</dbReference>
<sequence>MYPLKFRPILKERLWGGEKLGSVLGKSIESDSTGESWELSAVAGDVSVIENGPLRGTSLQTLINTEKEALLGKSVYSRFGTEFPILIKFIDAKKDLSIQLHPNDELAKKRHNSFGKTEMWYVMDADTNAELIVGFNKNVSQEEYAQSLENDTLLNLLNYEKVKEGDTFFINTGKIHAIGAGVLLAEIQQTSDITYRVFDFNRRDKNGNLRELHTDQALDAIDYEQKDDFKVAYPQMENVVNPMVDCPYFKTNFFELTENIEQDISERDSFIIYICVDGAVEIVNENGAATIQKGETVLVPGSSKRIDLKSTGAKILEVTI</sequence>
<dbReference type="Pfam" id="PF21621">
    <property type="entry name" value="MPI_cupin_dom"/>
    <property type="match status" value="1"/>
</dbReference>
<dbReference type="Proteomes" id="UP000310017">
    <property type="component" value="Chromosome"/>
</dbReference>
<accession>A0A5B7SQH2</accession>
<dbReference type="GO" id="GO:0008270">
    <property type="term" value="F:zinc ion binding"/>
    <property type="evidence" value="ECO:0007669"/>
    <property type="project" value="InterPro"/>
</dbReference>
<dbReference type="GO" id="GO:0005975">
    <property type="term" value="P:carbohydrate metabolic process"/>
    <property type="evidence" value="ECO:0007669"/>
    <property type="project" value="InterPro"/>
</dbReference>
<dbReference type="RefSeq" id="WP_138851600.1">
    <property type="nucleotide sequence ID" value="NZ_CP040710.1"/>
</dbReference>
<feature type="binding site" evidence="5">
    <location>
        <position position="118"/>
    </location>
    <ligand>
        <name>Zn(2+)</name>
        <dbReference type="ChEBI" id="CHEBI:29105"/>
    </ligand>
</feature>
<gene>
    <name evidence="9" type="ORF">FGM00_03650</name>
</gene>
<evidence type="ECO:0000256" key="6">
    <source>
        <dbReference type="PIRSR" id="PIRSR036894-2"/>
    </source>
</evidence>
<dbReference type="EMBL" id="CP040710">
    <property type="protein sequence ID" value="QCW99247.1"/>
    <property type="molecule type" value="Genomic_DNA"/>
</dbReference>
<dbReference type="CDD" id="cd07010">
    <property type="entry name" value="cupin_PMI_type_I_N_bac"/>
    <property type="match status" value="1"/>
</dbReference>
<dbReference type="InterPro" id="IPR046457">
    <property type="entry name" value="PMI_typeI_cat"/>
</dbReference>
<keyword evidence="1 5" id="KW-0479">Metal-binding</keyword>
<dbReference type="InterPro" id="IPR049071">
    <property type="entry name" value="MPI_cupin_dom"/>
</dbReference>
<evidence type="ECO:0000256" key="5">
    <source>
        <dbReference type="PIRSR" id="PIRSR036894-1"/>
    </source>
</evidence>
<proteinExistence type="predicted"/>
<feature type="binding site" evidence="5">
    <location>
        <position position="176"/>
    </location>
    <ligand>
        <name>Zn(2+)</name>
        <dbReference type="ChEBI" id="CHEBI:29105"/>
    </ligand>
</feature>
<feature type="domain" description="Phosphomannose isomerase type I catalytic" evidence="7">
    <location>
        <begin position="6"/>
        <end position="113"/>
    </location>
</feature>
<dbReference type="AlphaFoldDB" id="A0A5B7SQH2"/>
<dbReference type="SUPFAM" id="SSF51182">
    <property type="entry name" value="RmlC-like cupins"/>
    <property type="match status" value="1"/>
</dbReference>
<evidence type="ECO:0000313" key="10">
    <source>
        <dbReference type="Proteomes" id="UP000310017"/>
    </source>
</evidence>
<evidence type="ECO:0000313" key="9">
    <source>
        <dbReference type="EMBL" id="QCW99247.1"/>
    </source>
</evidence>
<keyword evidence="9" id="KW-0413">Isomerase</keyword>
<protein>
    <recommendedName>
        <fullName evidence="3">Phosphohexomutase</fullName>
    </recommendedName>
    <alternativeName>
        <fullName evidence="4">Phosphomannose isomerase</fullName>
    </alternativeName>
</protein>
<reference evidence="9 10" key="1">
    <citation type="submission" date="2019-05" db="EMBL/GenBank/DDBJ databases">
        <title>Genome sequencing of F202Z8.</title>
        <authorList>
            <person name="Kwon Y.M."/>
        </authorList>
    </citation>
    <scope>NUCLEOTIDE SEQUENCE [LARGE SCALE GENOMIC DNA]</scope>
    <source>
        <strain evidence="9 10">F202Z8</strain>
    </source>
</reference>
<dbReference type="OrthoDB" id="9808275at2"/>
<feature type="active site" evidence="6">
    <location>
        <position position="196"/>
    </location>
</feature>
<evidence type="ECO:0000256" key="1">
    <source>
        <dbReference type="ARBA" id="ARBA00022723"/>
    </source>
</evidence>
<dbReference type="Gene3D" id="2.60.120.10">
    <property type="entry name" value="Jelly Rolls"/>
    <property type="match status" value="2"/>
</dbReference>
<dbReference type="InterPro" id="IPR011051">
    <property type="entry name" value="RmlC_Cupin_sf"/>
</dbReference>
<dbReference type="PANTHER" id="PTHR42742">
    <property type="entry name" value="TRANSCRIPTIONAL REPRESSOR MPRA"/>
    <property type="match status" value="1"/>
</dbReference>
<dbReference type="InterPro" id="IPR051804">
    <property type="entry name" value="Carb_Metab_Reg_Kinase/Isom"/>
</dbReference>
<dbReference type="Pfam" id="PF20511">
    <property type="entry name" value="PMI_typeI_cat"/>
    <property type="match status" value="1"/>
</dbReference>
<dbReference type="KEGG" id="asag:FGM00_03650"/>
<evidence type="ECO:0000259" key="7">
    <source>
        <dbReference type="Pfam" id="PF20511"/>
    </source>
</evidence>
<evidence type="ECO:0000256" key="2">
    <source>
        <dbReference type="ARBA" id="ARBA00022833"/>
    </source>
</evidence>
<organism evidence="9 10">
    <name type="scientific">Aggregatimonas sangjinii</name>
    <dbReference type="NCBI Taxonomy" id="2583587"/>
    <lineage>
        <taxon>Bacteria</taxon>
        <taxon>Pseudomonadati</taxon>
        <taxon>Bacteroidota</taxon>
        <taxon>Flavobacteriia</taxon>
        <taxon>Flavobacteriales</taxon>
        <taxon>Flavobacteriaceae</taxon>
        <taxon>Aggregatimonas</taxon>
    </lineage>
</organism>
<evidence type="ECO:0000256" key="4">
    <source>
        <dbReference type="ARBA" id="ARBA00030762"/>
    </source>
</evidence>
<comment type="cofactor">
    <cofactor evidence="5">
        <name>Zn(2+)</name>
        <dbReference type="ChEBI" id="CHEBI:29105"/>
    </cofactor>
    <text evidence="5">Binds 1 zinc ion per subunit.</text>
</comment>
<evidence type="ECO:0000256" key="3">
    <source>
        <dbReference type="ARBA" id="ARBA00029741"/>
    </source>
</evidence>
<dbReference type="PIRSF" id="PIRSF036894">
    <property type="entry name" value="PMI_Firm_short"/>
    <property type="match status" value="1"/>
</dbReference>
<name>A0A5B7SQH2_9FLAO</name>
<evidence type="ECO:0000259" key="8">
    <source>
        <dbReference type="Pfam" id="PF21621"/>
    </source>
</evidence>
<dbReference type="GO" id="GO:0004476">
    <property type="term" value="F:mannose-6-phosphate isomerase activity"/>
    <property type="evidence" value="ECO:0007669"/>
    <property type="project" value="InterPro"/>
</dbReference>
<keyword evidence="10" id="KW-1185">Reference proteome</keyword>
<dbReference type="InterPro" id="IPR014628">
    <property type="entry name" value="Man6P_isomerase_Firm_short"/>
</dbReference>
<keyword evidence="2 5" id="KW-0862">Zinc</keyword>